<dbReference type="InterPro" id="IPR006037">
    <property type="entry name" value="RCK_C"/>
</dbReference>
<protein>
    <submittedName>
        <fullName evidence="9">SLC13 family permease</fullName>
    </submittedName>
</protein>
<evidence type="ECO:0000256" key="5">
    <source>
        <dbReference type="ARBA" id="ARBA00022989"/>
    </source>
</evidence>
<dbReference type="SUPFAM" id="SSF116726">
    <property type="entry name" value="TrkA C-terminal domain-like"/>
    <property type="match status" value="2"/>
</dbReference>
<dbReference type="GO" id="GO:0006813">
    <property type="term" value="P:potassium ion transport"/>
    <property type="evidence" value="ECO:0007669"/>
    <property type="project" value="InterPro"/>
</dbReference>
<evidence type="ECO:0000256" key="7">
    <source>
        <dbReference type="SAM" id="Phobius"/>
    </source>
</evidence>
<feature type="transmembrane region" description="Helical" evidence="7">
    <location>
        <begin position="6"/>
        <end position="39"/>
    </location>
</feature>
<evidence type="ECO:0000259" key="8">
    <source>
        <dbReference type="PROSITE" id="PS51202"/>
    </source>
</evidence>
<evidence type="ECO:0000256" key="4">
    <source>
        <dbReference type="ARBA" id="ARBA00022737"/>
    </source>
</evidence>
<feature type="transmembrane region" description="Helical" evidence="7">
    <location>
        <begin position="533"/>
        <end position="554"/>
    </location>
</feature>
<evidence type="ECO:0000256" key="2">
    <source>
        <dbReference type="ARBA" id="ARBA00022448"/>
    </source>
</evidence>
<feature type="domain" description="RCK C-terminal" evidence="8">
    <location>
        <begin position="207"/>
        <end position="292"/>
    </location>
</feature>
<evidence type="ECO:0000256" key="3">
    <source>
        <dbReference type="ARBA" id="ARBA00022692"/>
    </source>
</evidence>
<comment type="caution">
    <text evidence="9">The sequence shown here is derived from an EMBL/GenBank/DDBJ whole genome shotgun (WGS) entry which is preliminary data.</text>
</comment>
<evidence type="ECO:0000256" key="6">
    <source>
        <dbReference type="ARBA" id="ARBA00023136"/>
    </source>
</evidence>
<gene>
    <name evidence="9" type="ORF">C9994_08105</name>
</gene>
<organism evidence="9 10">
    <name type="scientific">Marivirga lumbricoides</name>
    <dbReference type="NCBI Taxonomy" id="1046115"/>
    <lineage>
        <taxon>Bacteria</taxon>
        <taxon>Pseudomonadati</taxon>
        <taxon>Bacteroidota</taxon>
        <taxon>Cytophagia</taxon>
        <taxon>Cytophagales</taxon>
        <taxon>Marivirgaceae</taxon>
        <taxon>Marivirga</taxon>
    </lineage>
</organism>
<evidence type="ECO:0000256" key="1">
    <source>
        <dbReference type="ARBA" id="ARBA00004141"/>
    </source>
</evidence>
<dbReference type="InterPro" id="IPR004680">
    <property type="entry name" value="Cit_transptr-like_dom"/>
</dbReference>
<keyword evidence="4" id="KW-0677">Repeat</keyword>
<dbReference type="InterPro" id="IPR051679">
    <property type="entry name" value="DASS-Related_Transporters"/>
</dbReference>
<reference evidence="9 10" key="1">
    <citation type="submission" date="2018-03" db="EMBL/GenBank/DDBJ databases">
        <title>Cross-interface Injection: A General Nanoliter Liquid Handling Method Applied to Single Cells Genome Amplification Automated Nanoliter Liquid Handling Applied to Single Cell Multiple Displacement Amplification.</title>
        <authorList>
            <person name="Yun J."/>
            <person name="Xu P."/>
            <person name="Xu J."/>
            <person name="Dai X."/>
            <person name="Wang Y."/>
            <person name="Zheng X."/>
            <person name="Cao C."/>
            <person name="Yi Q."/>
            <person name="Zhu Y."/>
            <person name="Wang L."/>
            <person name="Dong Z."/>
            <person name="Huang Y."/>
            <person name="Huang L."/>
            <person name="Du W."/>
        </authorList>
    </citation>
    <scope>NUCLEOTIDE SEQUENCE [LARGE SCALE GENOMIC DNA]</scope>
    <source>
        <strain evidence="9 10">Z-D1-2</strain>
    </source>
</reference>
<dbReference type="Pfam" id="PF03600">
    <property type="entry name" value="CitMHS"/>
    <property type="match status" value="1"/>
</dbReference>
<proteinExistence type="predicted"/>
<dbReference type="GO" id="GO:0008324">
    <property type="term" value="F:monoatomic cation transmembrane transporter activity"/>
    <property type="evidence" value="ECO:0007669"/>
    <property type="project" value="InterPro"/>
</dbReference>
<comment type="subcellular location">
    <subcellularLocation>
        <location evidence="1">Membrane</location>
        <topology evidence="1">Multi-pass membrane protein</topology>
    </subcellularLocation>
</comment>
<dbReference type="AlphaFoldDB" id="A0A2T4DR57"/>
<keyword evidence="3 7" id="KW-0812">Transmembrane</keyword>
<dbReference type="Gene3D" id="3.30.70.1450">
    <property type="entry name" value="Regulator of K+ conductance, C-terminal domain"/>
    <property type="match status" value="2"/>
</dbReference>
<dbReference type="PANTHER" id="PTHR43652">
    <property type="entry name" value="BASIC AMINO ACID ANTIPORTER YFCC-RELATED"/>
    <property type="match status" value="1"/>
</dbReference>
<feature type="transmembrane region" description="Helical" evidence="7">
    <location>
        <begin position="410"/>
        <end position="440"/>
    </location>
</feature>
<dbReference type="GO" id="GO:0005886">
    <property type="term" value="C:plasma membrane"/>
    <property type="evidence" value="ECO:0007669"/>
    <property type="project" value="TreeGrafter"/>
</dbReference>
<dbReference type="EMBL" id="PYVU01000058">
    <property type="protein sequence ID" value="PTB96282.1"/>
    <property type="molecule type" value="Genomic_DNA"/>
</dbReference>
<dbReference type="Pfam" id="PF02080">
    <property type="entry name" value="TrkA_C"/>
    <property type="match status" value="1"/>
</dbReference>
<dbReference type="PANTHER" id="PTHR43652:SF2">
    <property type="entry name" value="BASIC AMINO ACID ANTIPORTER YFCC-RELATED"/>
    <property type="match status" value="1"/>
</dbReference>
<feature type="transmembrane region" description="Helical" evidence="7">
    <location>
        <begin position="91"/>
        <end position="119"/>
    </location>
</feature>
<keyword evidence="2" id="KW-0813">Transport</keyword>
<feature type="transmembrane region" description="Helical" evidence="7">
    <location>
        <begin position="51"/>
        <end position="71"/>
    </location>
</feature>
<sequence length="596" mass="64875">MDYQLIVTICVIVGAMILFVTEALRIDLVAILAMVAWVILGVLEPEESFQGFANSATLTVAAMFILSDTLIRTGIVQLIAPLVVKLFNKSYAAAIFGMGIGTGLVSAFINNTPVVATFIPIVNDAAKKVKMAPTKFLIPLSYAAIFGGACTLIGTSTNLLVAGIASNYGEKGISMFVMTPLGLIFMVIGMLYLIFIGRRFLPDEIGKPLQDEGEIKSYLTEIEITTLPEEDNGLTLKQLFEDKDIEVDVYQLKRGKETINKPQPDTPLQTGDILVVLGAIDKVKQVIADSHLDIVGSIKDKNFPEEETKLVEVIIMPGTRLVGKKLENVNFLWKYRANVLAIRQRGKRKFTHLDSIKLNVGDLLLLQTNERGLQLIQEEENRASAPFMSVSQSALKVPQKRDLLIVGATLLAAILLATFNVIPIVASAWAAVVFLAIIRIISMPDIYTAIDWKVIFLLVGSLSFGKAMEESGLSNIIADLIRDILDTSMGPVLIIAVIYLITTLLTEVMSNNAAVALITPIAIALSKAMEVNSLPLLIAVMMAGSASFLTPIGYQTNTMVYSAGNYSFKDFFKVGGPLNLLFWIIASVLIPVLYPL</sequence>
<feature type="transmembrane region" description="Helical" evidence="7">
    <location>
        <begin position="140"/>
        <end position="161"/>
    </location>
</feature>
<dbReference type="Proteomes" id="UP000240608">
    <property type="component" value="Unassembled WGS sequence"/>
</dbReference>
<keyword evidence="6 7" id="KW-0472">Membrane</keyword>
<name>A0A2T4DR57_9BACT</name>
<dbReference type="InterPro" id="IPR036721">
    <property type="entry name" value="RCK_C_sf"/>
</dbReference>
<feature type="transmembrane region" description="Helical" evidence="7">
    <location>
        <begin position="574"/>
        <end position="594"/>
    </location>
</feature>
<evidence type="ECO:0000313" key="10">
    <source>
        <dbReference type="Proteomes" id="UP000240608"/>
    </source>
</evidence>
<dbReference type="PROSITE" id="PS51202">
    <property type="entry name" value="RCK_C"/>
    <property type="match status" value="2"/>
</dbReference>
<keyword evidence="5 7" id="KW-1133">Transmembrane helix</keyword>
<feature type="transmembrane region" description="Helical" evidence="7">
    <location>
        <begin position="173"/>
        <end position="195"/>
    </location>
</feature>
<evidence type="ECO:0000313" key="9">
    <source>
        <dbReference type="EMBL" id="PTB96282.1"/>
    </source>
</evidence>
<accession>A0A2T4DR57</accession>
<feature type="domain" description="RCK C-terminal" evidence="8">
    <location>
        <begin position="298"/>
        <end position="382"/>
    </location>
</feature>